<dbReference type="Proteomes" id="UP000275078">
    <property type="component" value="Unassembled WGS sequence"/>
</dbReference>
<dbReference type="AlphaFoldDB" id="A0A3N4I5M8"/>
<dbReference type="OrthoDB" id="435188at2759"/>
<evidence type="ECO:0000313" key="1">
    <source>
        <dbReference type="EMBL" id="RPA81393.1"/>
    </source>
</evidence>
<reference evidence="1 2" key="1">
    <citation type="journal article" date="2018" name="Nat. Ecol. Evol.">
        <title>Pezizomycetes genomes reveal the molecular basis of ectomycorrhizal truffle lifestyle.</title>
        <authorList>
            <person name="Murat C."/>
            <person name="Payen T."/>
            <person name="Noel B."/>
            <person name="Kuo A."/>
            <person name="Morin E."/>
            <person name="Chen J."/>
            <person name="Kohler A."/>
            <person name="Krizsan K."/>
            <person name="Balestrini R."/>
            <person name="Da Silva C."/>
            <person name="Montanini B."/>
            <person name="Hainaut M."/>
            <person name="Levati E."/>
            <person name="Barry K.W."/>
            <person name="Belfiori B."/>
            <person name="Cichocki N."/>
            <person name="Clum A."/>
            <person name="Dockter R.B."/>
            <person name="Fauchery L."/>
            <person name="Guy J."/>
            <person name="Iotti M."/>
            <person name="Le Tacon F."/>
            <person name="Lindquist E.A."/>
            <person name="Lipzen A."/>
            <person name="Malagnac F."/>
            <person name="Mello A."/>
            <person name="Molinier V."/>
            <person name="Miyauchi S."/>
            <person name="Poulain J."/>
            <person name="Riccioni C."/>
            <person name="Rubini A."/>
            <person name="Sitrit Y."/>
            <person name="Splivallo R."/>
            <person name="Traeger S."/>
            <person name="Wang M."/>
            <person name="Zifcakova L."/>
            <person name="Wipf D."/>
            <person name="Zambonelli A."/>
            <person name="Paolocci F."/>
            <person name="Nowrousian M."/>
            <person name="Ottonello S."/>
            <person name="Baldrian P."/>
            <person name="Spatafora J.W."/>
            <person name="Henrissat B."/>
            <person name="Nagy L.G."/>
            <person name="Aury J.M."/>
            <person name="Wincker P."/>
            <person name="Grigoriev I.V."/>
            <person name="Bonfante P."/>
            <person name="Martin F.M."/>
        </authorList>
    </citation>
    <scope>NUCLEOTIDE SEQUENCE [LARGE SCALE GENOMIC DNA]</scope>
    <source>
        <strain evidence="1 2">RN42</strain>
    </source>
</reference>
<sequence length="226" mass="26242">MKASTSICHAPVRRIDVHAVQNRQPGNLTVHQSPPFSNTFGHNFKYNPARMHLPPELRLQIYDLCTAYTLLNLSQTSPLLRHEILNSPTIFLYSYGYIARPLNPGPMPRVPTLTIRNIMFIDGHFELLRRTGRISPWSREDVCSAIRADKIPPAIRVRTRRDYQFVIALRWVKCSGCGRDVFYVRGYIRRLHVCERCCNRFGRRSGVKPSLKVRMWEWGVNPAKRV</sequence>
<evidence type="ECO:0008006" key="3">
    <source>
        <dbReference type="Google" id="ProtNLM"/>
    </source>
</evidence>
<name>A0A3N4I5M8_ASCIM</name>
<evidence type="ECO:0000313" key="2">
    <source>
        <dbReference type="Proteomes" id="UP000275078"/>
    </source>
</evidence>
<dbReference type="EMBL" id="ML119680">
    <property type="protein sequence ID" value="RPA81393.1"/>
    <property type="molecule type" value="Genomic_DNA"/>
</dbReference>
<gene>
    <name evidence="1" type="ORF">BJ508DRAFT_114326</name>
</gene>
<protein>
    <recommendedName>
        <fullName evidence="3">F-box domain-containing protein</fullName>
    </recommendedName>
</protein>
<keyword evidence="2" id="KW-1185">Reference proteome</keyword>
<proteinExistence type="predicted"/>
<accession>A0A3N4I5M8</accession>
<organism evidence="1 2">
    <name type="scientific">Ascobolus immersus RN42</name>
    <dbReference type="NCBI Taxonomy" id="1160509"/>
    <lineage>
        <taxon>Eukaryota</taxon>
        <taxon>Fungi</taxon>
        <taxon>Dikarya</taxon>
        <taxon>Ascomycota</taxon>
        <taxon>Pezizomycotina</taxon>
        <taxon>Pezizomycetes</taxon>
        <taxon>Pezizales</taxon>
        <taxon>Ascobolaceae</taxon>
        <taxon>Ascobolus</taxon>
    </lineage>
</organism>